<protein>
    <submittedName>
        <fullName evidence="2">Uncharacterized protein</fullName>
    </submittedName>
</protein>
<feature type="compositionally biased region" description="Basic residues" evidence="1">
    <location>
        <begin position="74"/>
        <end position="90"/>
    </location>
</feature>
<keyword evidence="3" id="KW-1185">Reference proteome</keyword>
<evidence type="ECO:0000313" key="2">
    <source>
        <dbReference type="EMBL" id="RMX60424.1"/>
    </source>
</evidence>
<dbReference type="AlphaFoldDB" id="A0A3M6V3M5"/>
<organism evidence="2 3">
    <name type="scientific">Pocillopora damicornis</name>
    <name type="common">Cauliflower coral</name>
    <name type="synonym">Millepora damicornis</name>
    <dbReference type="NCBI Taxonomy" id="46731"/>
    <lineage>
        <taxon>Eukaryota</taxon>
        <taxon>Metazoa</taxon>
        <taxon>Cnidaria</taxon>
        <taxon>Anthozoa</taxon>
        <taxon>Hexacorallia</taxon>
        <taxon>Scleractinia</taxon>
        <taxon>Astrocoeniina</taxon>
        <taxon>Pocilloporidae</taxon>
        <taxon>Pocillopora</taxon>
    </lineage>
</organism>
<feature type="compositionally biased region" description="Basic and acidic residues" evidence="1">
    <location>
        <begin position="27"/>
        <end position="43"/>
    </location>
</feature>
<evidence type="ECO:0000256" key="1">
    <source>
        <dbReference type="SAM" id="MobiDB-lite"/>
    </source>
</evidence>
<gene>
    <name evidence="2" type="ORF">pdam_00017768</name>
</gene>
<dbReference type="Proteomes" id="UP000275408">
    <property type="component" value="Unassembled WGS sequence"/>
</dbReference>
<name>A0A3M6V3M5_POCDA</name>
<dbReference type="OrthoDB" id="5973452at2759"/>
<reference evidence="2 3" key="1">
    <citation type="journal article" date="2018" name="Sci. Rep.">
        <title>Comparative analysis of the Pocillopora damicornis genome highlights role of immune system in coral evolution.</title>
        <authorList>
            <person name="Cunning R."/>
            <person name="Bay R.A."/>
            <person name="Gillette P."/>
            <person name="Baker A.C."/>
            <person name="Traylor-Knowles N."/>
        </authorList>
    </citation>
    <scope>NUCLEOTIDE SEQUENCE [LARGE SCALE GENOMIC DNA]</scope>
    <source>
        <strain evidence="2">RSMAS</strain>
        <tissue evidence="2">Whole animal</tissue>
    </source>
</reference>
<proteinExistence type="predicted"/>
<sequence length="309" mass="35242">MALCSTSANKEQPFLPSIGNKEKHRHSAEIRADVEDLNRRIEFSEDMNESSKTTARKDSSSNKTSQKNDICKSGRGKAIKTRTDKKRGTHFHLPPLSLKPVGNARPVESWSAALGLRESFEIPRGFLNKLTNEVLRIDRLLREEAMLKQIRETRIISRQLSESTDKRKLSSFGLSLQHTARPKFSYFPSLTEPSIERPGSPLKPCRSPENKNRELINQQELEIQRKMKAFKHRHSHPKHAFRATSKALNRMISVNISIIYRLICEKAVVSFEIFRGKLARAVNVDPSRMPDVLPLCLLNGSWTEHPSSI</sequence>
<feature type="region of interest" description="Disordered" evidence="1">
    <location>
        <begin position="1"/>
        <end position="97"/>
    </location>
</feature>
<comment type="caution">
    <text evidence="2">The sequence shown here is derived from an EMBL/GenBank/DDBJ whole genome shotgun (WGS) entry which is preliminary data.</text>
</comment>
<feature type="compositionally biased region" description="Polar residues" evidence="1">
    <location>
        <begin position="1"/>
        <end position="10"/>
    </location>
</feature>
<dbReference type="EMBL" id="RCHS01000150">
    <property type="protein sequence ID" value="RMX60424.1"/>
    <property type="molecule type" value="Genomic_DNA"/>
</dbReference>
<evidence type="ECO:0000313" key="3">
    <source>
        <dbReference type="Proteomes" id="UP000275408"/>
    </source>
</evidence>
<accession>A0A3M6V3M5</accession>